<comment type="similarity">
    <text evidence="2">Belongs to the cytochrome ubiquinol oxidase subunit 2 family.</text>
</comment>
<evidence type="ECO:0000313" key="14">
    <source>
        <dbReference type="Proteomes" id="UP000324536"/>
    </source>
</evidence>
<keyword evidence="9 12" id="KW-1133">Transmembrane helix</keyword>
<dbReference type="GO" id="GO:0070069">
    <property type="term" value="C:cytochrome complex"/>
    <property type="evidence" value="ECO:0007669"/>
    <property type="project" value="TreeGrafter"/>
</dbReference>
<dbReference type="PANTHER" id="PTHR43141">
    <property type="entry name" value="CYTOCHROME BD2 SUBUNIT II"/>
    <property type="match status" value="1"/>
</dbReference>
<keyword evidence="6 12" id="KW-0812">Transmembrane</keyword>
<feature type="transmembrane region" description="Helical" evidence="12">
    <location>
        <begin position="118"/>
        <end position="141"/>
    </location>
</feature>
<organism evidence="13 14">
    <name type="scientific">Acetobacter vaccinii</name>
    <dbReference type="NCBI Taxonomy" id="2592655"/>
    <lineage>
        <taxon>Bacteria</taxon>
        <taxon>Pseudomonadati</taxon>
        <taxon>Pseudomonadota</taxon>
        <taxon>Alphaproteobacteria</taxon>
        <taxon>Acetobacterales</taxon>
        <taxon>Acetobacteraceae</taxon>
        <taxon>Acetobacter</taxon>
    </lineage>
</organism>
<feature type="transmembrane region" description="Helical" evidence="12">
    <location>
        <begin position="12"/>
        <end position="39"/>
    </location>
</feature>
<dbReference type="PIRSF" id="PIRSF000267">
    <property type="entry name" value="Cyt_oxidse_sub2"/>
    <property type="match status" value="1"/>
</dbReference>
<evidence type="ECO:0000256" key="1">
    <source>
        <dbReference type="ARBA" id="ARBA00004651"/>
    </source>
</evidence>
<evidence type="ECO:0000256" key="11">
    <source>
        <dbReference type="ARBA" id="ARBA00023136"/>
    </source>
</evidence>
<gene>
    <name evidence="13" type="primary">cydB</name>
    <name evidence="13" type="ORF">FLP30_08615</name>
</gene>
<evidence type="ECO:0000256" key="7">
    <source>
        <dbReference type="ARBA" id="ARBA00022723"/>
    </source>
</evidence>
<feature type="transmembrane region" description="Helical" evidence="12">
    <location>
        <begin position="334"/>
        <end position="355"/>
    </location>
</feature>
<keyword evidence="7" id="KW-0479">Metal-binding</keyword>
<accession>A0A5C1YSM6</accession>
<dbReference type="GO" id="GO:0009055">
    <property type="term" value="F:electron transfer activity"/>
    <property type="evidence" value="ECO:0007669"/>
    <property type="project" value="TreeGrafter"/>
</dbReference>
<evidence type="ECO:0000256" key="8">
    <source>
        <dbReference type="ARBA" id="ARBA00022982"/>
    </source>
</evidence>
<dbReference type="EMBL" id="CP043506">
    <property type="protein sequence ID" value="QEO17782.1"/>
    <property type="molecule type" value="Genomic_DNA"/>
</dbReference>
<dbReference type="KEGG" id="acek:FLP30_08615"/>
<dbReference type="GO" id="GO:0005886">
    <property type="term" value="C:plasma membrane"/>
    <property type="evidence" value="ECO:0007669"/>
    <property type="project" value="UniProtKB-SubCell"/>
</dbReference>
<dbReference type="GO" id="GO:0016682">
    <property type="term" value="F:oxidoreductase activity, acting on diphenols and related substances as donors, oxygen as acceptor"/>
    <property type="evidence" value="ECO:0007669"/>
    <property type="project" value="TreeGrafter"/>
</dbReference>
<feature type="transmembrane region" description="Helical" evidence="12">
    <location>
        <begin position="290"/>
        <end position="314"/>
    </location>
</feature>
<feature type="transmembrane region" description="Helical" evidence="12">
    <location>
        <begin position="60"/>
        <end position="79"/>
    </location>
</feature>
<dbReference type="GO" id="GO:0046872">
    <property type="term" value="F:metal ion binding"/>
    <property type="evidence" value="ECO:0007669"/>
    <property type="project" value="UniProtKB-KW"/>
</dbReference>
<keyword evidence="5" id="KW-0349">Heme</keyword>
<dbReference type="InterPro" id="IPR003317">
    <property type="entry name" value="Cyt-d_oxidase_su2"/>
</dbReference>
<sequence>MDLYTILKLTWAGLLCVLLIGLGLMVGMDMGVGTLLRFVGRNDAERRTALNIIGPHWDGNQVWFILGGGAIFAAFPTLYATSFSVFYVVMILLLFSMILRPVAFEYRSKVDSTHWRASWDWAFLVSGFLPMFVYGAAFGNVLQGVGYHFAWDGQYFQDSSFLSYLINPFAILCGLMSVALSVFQGGVMLMMRADDPIYSRARRYAQRGGVIAALLFVVGGAWIGHIQGFVLDSGNPGMPSNPMHGQHVSMGVGAWLHNYDLHPVLWLLPALGLAGMLGGVLLVRANSPHVAWWMGLASWIGTIGTVGAAMFPFFMPSTTAPDQSLTIWNSCASLYGLICMLVVALIFVPIILSYTSWCYYVMRGKVHTADIIKDTHSY</sequence>
<reference evidence="13 14" key="1">
    <citation type="submission" date="2019-09" db="EMBL/GenBank/DDBJ databases">
        <title>Genome sequencing of strain KACC 21233.</title>
        <authorList>
            <person name="Heo J."/>
            <person name="Kim S.-J."/>
            <person name="Kim J.-S."/>
            <person name="Hong S.-B."/>
            <person name="Kwon S.-W."/>
        </authorList>
    </citation>
    <scope>NUCLEOTIDE SEQUENCE [LARGE SCALE GENOMIC DNA]</scope>
    <source>
        <strain evidence="13 14">KACC 21233</strain>
    </source>
</reference>
<feature type="transmembrane region" description="Helical" evidence="12">
    <location>
        <begin position="161"/>
        <end position="183"/>
    </location>
</feature>
<evidence type="ECO:0000256" key="2">
    <source>
        <dbReference type="ARBA" id="ARBA00007543"/>
    </source>
</evidence>
<evidence type="ECO:0000256" key="10">
    <source>
        <dbReference type="ARBA" id="ARBA00023004"/>
    </source>
</evidence>
<dbReference type="NCBIfam" id="TIGR00203">
    <property type="entry name" value="cydB"/>
    <property type="match status" value="1"/>
</dbReference>
<feature type="transmembrane region" description="Helical" evidence="12">
    <location>
        <begin position="85"/>
        <end position="106"/>
    </location>
</feature>
<feature type="transmembrane region" description="Helical" evidence="12">
    <location>
        <begin position="264"/>
        <end position="283"/>
    </location>
</feature>
<name>A0A5C1YSM6_9PROT</name>
<dbReference type="OrthoDB" id="9776710at2"/>
<keyword evidence="3" id="KW-0813">Transport</keyword>
<dbReference type="AlphaFoldDB" id="A0A5C1YSM6"/>
<evidence type="ECO:0000256" key="12">
    <source>
        <dbReference type="SAM" id="Phobius"/>
    </source>
</evidence>
<proteinExistence type="inferred from homology"/>
<protein>
    <submittedName>
        <fullName evidence="13">Cytochrome d ubiquinol oxidase subunit II</fullName>
    </submittedName>
</protein>
<evidence type="ECO:0000313" key="13">
    <source>
        <dbReference type="EMBL" id="QEO17782.1"/>
    </source>
</evidence>
<dbReference type="PANTHER" id="PTHR43141:SF5">
    <property type="entry name" value="CYTOCHROME BD-I UBIQUINOL OXIDASE SUBUNIT 2"/>
    <property type="match status" value="1"/>
</dbReference>
<keyword evidence="10" id="KW-0408">Iron</keyword>
<feature type="transmembrane region" description="Helical" evidence="12">
    <location>
        <begin position="204"/>
        <end position="223"/>
    </location>
</feature>
<evidence type="ECO:0000256" key="3">
    <source>
        <dbReference type="ARBA" id="ARBA00022448"/>
    </source>
</evidence>
<keyword evidence="14" id="KW-1185">Reference proteome</keyword>
<dbReference type="Proteomes" id="UP000324536">
    <property type="component" value="Chromosome"/>
</dbReference>
<keyword evidence="4" id="KW-1003">Cell membrane</keyword>
<evidence type="ECO:0000256" key="6">
    <source>
        <dbReference type="ARBA" id="ARBA00022692"/>
    </source>
</evidence>
<dbReference type="GO" id="GO:0019646">
    <property type="term" value="P:aerobic electron transport chain"/>
    <property type="evidence" value="ECO:0007669"/>
    <property type="project" value="TreeGrafter"/>
</dbReference>
<dbReference type="RefSeq" id="WP_149279458.1">
    <property type="nucleotide sequence ID" value="NZ_CP043506.1"/>
</dbReference>
<comment type="subcellular location">
    <subcellularLocation>
        <location evidence="1">Cell membrane</location>
        <topology evidence="1">Multi-pass membrane protein</topology>
    </subcellularLocation>
</comment>
<evidence type="ECO:0000256" key="4">
    <source>
        <dbReference type="ARBA" id="ARBA00022475"/>
    </source>
</evidence>
<dbReference type="Pfam" id="PF02322">
    <property type="entry name" value="Cyt_bd_oxida_II"/>
    <property type="match status" value="1"/>
</dbReference>
<keyword evidence="8" id="KW-0249">Electron transport</keyword>
<evidence type="ECO:0000256" key="5">
    <source>
        <dbReference type="ARBA" id="ARBA00022617"/>
    </source>
</evidence>
<evidence type="ECO:0000256" key="9">
    <source>
        <dbReference type="ARBA" id="ARBA00022989"/>
    </source>
</evidence>
<keyword evidence="11 12" id="KW-0472">Membrane</keyword>